<name>A0A392SJY2_9FABA</name>
<protein>
    <submittedName>
        <fullName evidence="2">Uncharacterized protein</fullName>
    </submittedName>
</protein>
<keyword evidence="3" id="KW-1185">Reference proteome</keyword>
<accession>A0A392SJY2</accession>
<dbReference type="Proteomes" id="UP000265520">
    <property type="component" value="Unassembled WGS sequence"/>
</dbReference>
<feature type="compositionally biased region" description="Basic and acidic residues" evidence="1">
    <location>
        <begin position="28"/>
        <end position="42"/>
    </location>
</feature>
<proteinExistence type="predicted"/>
<organism evidence="2 3">
    <name type="scientific">Trifolium medium</name>
    <dbReference type="NCBI Taxonomy" id="97028"/>
    <lineage>
        <taxon>Eukaryota</taxon>
        <taxon>Viridiplantae</taxon>
        <taxon>Streptophyta</taxon>
        <taxon>Embryophyta</taxon>
        <taxon>Tracheophyta</taxon>
        <taxon>Spermatophyta</taxon>
        <taxon>Magnoliopsida</taxon>
        <taxon>eudicotyledons</taxon>
        <taxon>Gunneridae</taxon>
        <taxon>Pentapetalae</taxon>
        <taxon>rosids</taxon>
        <taxon>fabids</taxon>
        <taxon>Fabales</taxon>
        <taxon>Fabaceae</taxon>
        <taxon>Papilionoideae</taxon>
        <taxon>50 kb inversion clade</taxon>
        <taxon>NPAAA clade</taxon>
        <taxon>Hologalegina</taxon>
        <taxon>IRL clade</taxon>
        <taxon>Trifolieae</taxon>
        <taxon>Trifolium</taxon>
    </lineage>
</organism>
<reference evidence="2 3" key="1">
    <citation type="journal article" date="2018" name="Front. Plant Sci.">
        <title>Red Clover (Trifolium pratense) and Zigzag Clover (T. medium) - A Picture of Genomic Similarities and Differences.</title>
        <authorList>
            <person name="Dluhosova J."/>
            <person name="Istvanek J."/>
            <person name="Nedelnik J."/>
            <person name="Repkova J."/>
        </authorList>
    </citation>
    <scope>NUCLEOTIDE SEQUENCE [LARGE SCALE GENOMIC DNA]</scope>
    <source>
        <strain evidence="3">cv. 10/8</strain>
        <tissue evidence="2">Leaf</tissue>
    </source>
</reference>
<feature type="region of interest" description="Disordered" evidence="1">
    <location>
        <begin position="23"/>
        <end position="42"/>
    </location>
</feature>
<evidence type="ECO:0000256" key="1">
    <source>
        <dbReference type="SAM" id="MobiDB-lite"/>
    </source>
</evidence>
<evidence type="ECO:0000313" key="2">
    <source>
        <dbReference type="EMBL" id="MCI49183.1"/>
    </source>
</evidence>
<comment type="caution">
    <text evidence="2">The sequence shown here is derived from an EMBL/GenBank/DDBJ whole genome shotgun (WGS) entry which is preliminary data.</text>
</comment>
<feature type="non-terminal residue" evidence="2">
    <location>
        <position position="1"/>
    </location>
</feature>
<sequence length="42" mass="4632">TPKFRDGVVIGGGAERWKIVVVEESGGESERDEKEGARRESE</sequence>
<dbReference type="EMBL" id="LXQA010397382">
    <property type="protein sequence ID" value="MCI49183.1"/>
    <property type="molecule type" value="Genomic_DNA"/>
</dbReference>
<evidence type="ECO:0000313" key="3">
    <source>
        <dbReference type="Proteomes" id="UP000265520"/>
    </source>
</evidence>
<dbReference type="AlphaFoldDB" id="A0A392SJY2"/>